<reference evidence="1" key="1">
    <citation type="journal article" date="2021" name="Proc. Natl. Acad. Sci. U.S.A.">
        <title>A Catalog of Tens of Thousands of Viruses from Human Metagenomes Reveals Hidden Associations with Chronic Diseases.</title>
        <authorList>
            <person name="Tisza M.J."/>
            <person name="Buck C.B."/>
        </authorList>
    </citation>
    <scope>NUCLEOTIDE SEQUENCE</scope>
    <source>
        <strain evidence="1">Ct2QJ10</strain>
    </source>
</reference>
<protein>
    <submittedName>
        <fullName evidence="1">Uncharacterized protein</fullName>
    </submittedName>
</protein>
<accession>A0A8S5P911</accession>
<name>A0A8S5P911_9CAUD</name>
<proteinExistence type="predicted"/>
<sequence>MAKGCKWAERTDEYHGWKCPVTDGACMFLCPDSKACAEEYGEGPDSVEENEDTE</sequence>
<dbReference type="EMBL" id="BK015358">
    <property type="protein sequence ID" value="DAE03093.1"/>
    <property type="molecule type" value="Genomic_DNA"/>
</dbReference>
<evidence type="ECO:0000313" key="1">
    <source>
        <dbReference type="EMBL" id="DAE03093.1"/>
    </source>
</evidence>
<organism evidence="1">
    <name type="scientific">Siphoviridae sp. ct2QJ10</name>
    <dbReference type="NCBI Taxonomy" id="2825315"/>
    <lineage>
        <taxon>Viruses</taxon>
        <taxon>Duplodnaviria</taxon>
        <taxon>Heunggongvirae</taxon>
        <taxon>Uroviricota</taxon>
        <taxon>Caudoviricetes</taxon>
    </lineage>
</organism>